<evidence type="ECO:0000313" key="3">
    <source>
        <dbReference type="Proteomes" id="UP001569414"/>
    </source>
</evidence>
<feature type="transmembrane region" description="Helical" evidence="1">
    <location>
        <begin position="53"/>
        <end position="75"/>
    </location>
</feature>
<keyword evidence="1" id="KW-0472">Membrane</keyword>
<gene>
    <name evidence="2" type="ORF">ACCI51_17515</name>
</gene>
<dbReference type="EMBL" id="JBGMEL010000022">
    <property type="protein sequence ID" value="MFA0792340.1"/>
    <property type="molecule type" value="Genomic_DNA"/>
</dbReference>
<evidence type="ECO:0000313" key="2">
    <source>
        <dbReference type="EMBL" id="MFA0792340.1"/>
    </source>
</evidence>
<keyword evidence="1" id="KW-1133">Transmembrane helix</keyword>
<feature type="transmembrane region" description="Helical" evidence="1">
    <location>
        <begin position="116"/>
        <end position="135"/>
    </location>
</feature>
<keyword evidence="1" id="KW-0812">Transmembrane</keyword>
<sequence length="143" mass="16830">MQELYRAPDSALGNEPLIYKPSVLWKILFLILVPIEVTSQYEAFAYNEYDQSIWWLIASLIIYTTYFVGLFGLAFAKKIGTVRFWTFFLPVIIATDIYELGTVIITMNMAVLKNQMAVLMITPLALFLWFIIFRYRKVFRYIK</sequence>
<organism evidence="2 3">
    <name type="scientific">Microbulbifer echini</name>
    <dbReference type="NCBI Taxonomy" id="1529067"/>
    <lineage>
        <taxon>Bacteria</taxon>
        <taxon>Pseudomonadati</taxon>
        <taxon>Pseudomonadota</taxon>
        <taxon>Gammaproteobacteria</taxon>
        <taxon>Cellvibrionales</taxon>
        <taxon>Microbulbiferaceae</taxon>
        <taxon>Microbulbifer</taxon>
    </lineage>
</organism>
<keyword evidence="3" id="KW-1185">Reference proteome</keyword>
<protein>
    <submittedName>
        <fullName evidence="2">Uncharacterized protein</fullName>
    </submittedName>
</protein>
<feature type="transmembrane region" description="Helical" evidence="1">
    <location>
        <begin position="87"/>
        <end position="110"/>
    </location>
</feature>
<dbReference type="Proteomes" id="UP001569414">
    <property type="component" value="Unassembled WGS sequence"/>
</dbReference>
<comment type="caution">
    <text evidence="2">The sequence shown here is derived from an EMBL/GenBank/DDBJ whole genome shotgun (WGS) entry which is preliminary data.</text>
</comment>
<name>A0ABV4NT11_9GAMM</name>
<proteinExistence type="predicted"/>
<evidence type="ECO:0000256" key="1">
    <source>
        <dbReference type="SAM" id="Phobius"/>
    </source>
</evidence>
<dbReference type="RefSeq" id="WP_299586906.1">
    <property type="nucleotide sequence ID" value="NZ_JBGMEL010000022.1"/>
</dbReference>
<reference evidence="2 3" key="1">
    <citation type="submission" date="2024-08" db="EMBL/GenBank/DDBJ databases">
        <authorList>
            <person name="Ishaq N."/>
        </authorList>
    </citation>
    <scope>NUCLEOTIDE SEQUENCE [LARGE SCALE GENOMIC DNA]</scope>
    <source>
        <strain evidence="2 3">JCM 30400</strain>
    </source>
</reference>
<accession>A0ABV4NT11</accession>
<feature type="transmembrane region" description="Helical" evidence="1">
    <location>
        <begin position="23"/>
        <end position="41"/>
    </location>
</feature>